<dbReference type="PANTHER" id="PTHR12673:SF263">
    <property type="entry name" value="PLECKSTRIN DOMAIN-CONTAINING PROTEIN"/>
    <property type="match status" value="1"/>
</dbReference>
<name>A0A6B2LE46_9EUKA</name>
<dbReference type="PANTHER" id="PTHR12673">
    <property type="entry name" value="FACIOGENITAL DYSPLASIA PROTEIN"/>
    <property type="match status" value="1"/>
</dbReference>
<dbReference type="PROSITE" id="PS50010">
    <property type="entry name" value="DH_2"/>
    <property type="match status" value="1"/>
</dbReference>
<dbReference type="Gene3D" id="1.20.900.10">
    <property type="entry name" value="Dbl homology (DH) domain"/>
    <property type="match status" value="1"/>
</dbReference>
<dbReference type="Pfam" id="PF00621">
    <property type="entry name" value="RhoGEF"/>
    <property type="match status" value="1"/>
</dbReference>
<dbReference type="GO" id="GO:0005085">
    <property type="term" value="F:guanyl-nucleotide exchange factor activity"/>
    <property type="evidence" value="ECO:0007669"/>
    <property type="project" value="InterPro"/>
</dbReference>
<protein>
    <recommendedName>
        <fullName evidence="1">DH domain-containing protein</fullName>
    </recommendedName>
</protein>
<dbReference type="InterPro" id="IPR035899">
    <property type="entry name" value="DBL_dom_sf"/>
</dbReference>
<evidence type="ECO:0000259" key="1">
    <source>
        <dbReference type="PROSITE" id="PS50010"/>
    </source>
</evidence>
<proteinExistence type="predicted"/>
<evidence type="ECO:0000313" key="2">
    <source>
        <dbReference type="EMBL" id="NDV35319.1"/>
    </source>
</evidence>
<dbReference type="InterPro" id="IPR051092">
    <property type="entry name" value="FYVE_RhoGEF_PH"/>
</dbReference>
<accession>A0A6B2LE46</accession>
<feature type="domain" description="DH" evidence="1">
    <location>
        <begin position="74"/>
        <end position="253"/>
    </location>
</feature>
<dbReference type="InterPro" id="IPR000219">
    <property type="entry name" value="DH_dom"/>
</dbReference>
<organism evidence="2">
    <name type="scientific">Arcella intermedia</name>
    <dbReference type="NCBI Taxonomy" id="1963864"/>
    <lineage>
        <taxon>Eukaryota</taxon>
        <taxon>Amoebozoa</taxon>
        <taxon>Tubulinea</taxon>
        <taxon>Elardia</taxon>
        <taxon>Arcellinida</taxon>
        <taxon>Sphaerothecina</taxon>
        <taxon>Arcellidae</taxon>
        <taxon>Arcella</taxon>
    </lineage>
</organism>
<dbReference type="GO" id="GO:0005737">
    <property type="term" value="C:cytoplasm"/>
    <property type="evidence" value="ECO:0007669"/>
    <property type="project" value="TreeGrafter"/>
</dbReference>
<dbReference type="SMART" id="SM00325">
    <property type="entry name" value="RhoGEF"/>
    <property type="match status" value="1"/>
</dbReference>
<dbReference type="AlphaFoldDB" id="A0A6B2LE46"/>
<dbReference type="SUPFAM" id="SSF48065">
    <property type="entry name" value="DBL homology domain (DH-domain)"/>
    <property type="match status" value="1"/>
</dbReference>
<reference evidence="2" key="1">
    <citation type="journal article" date="2020" name="J. Eukaryot. Microbiol.">
        <title>De novo Sequencing, Assembly and Annotation of the Transcriptome for the Free-Living Testate Amoeba Arcella intermedia.</title>
        <authorList>
            <person name="Ribeiro G.M."/>
            <person name="Porfirio-Sousa A.L."/>
            <person name="Maurer-Alcala X.X."/>
            <person name="Katz L.A."/>
            <person name="Lahr D.J.G."/>
        </authorList>
    </citation>
    <scope>NUCLEOTIDE SEQUENCE</scope>
</reference>
<dbReference type="EMBL" id="GIBP01006350">
    <property type="protein sequence ID" value="NDV35319.1"/>
    <property type="molecule type" value="Transcribed_RNA"/>
</dbReference>
<sequence length="261" mass="30955">MDTIQKQIENKKKEFKEKAHLKQLIPKRYDSLTKEVGVCQAIARNYLSRRRLIKFDCNIVKEYLSGKEAKSGRLRNKALQEILTTEQSYIKSLITLWENYVMPLKEANILKDSEFDSLFSELELILHLNKILLKRLQDRLAQWPQVQLFGDIFKDSAPAMKLYYRYIKNFNRKNDLLNEFMKNTDFVAWNTKQEKILGGPLNSFMIMPVQRLPRYEMLLQNLISLTPKEHMDYLNLIQAKDAVVNVNKYINERQNTWTTLT</sequence>
<dbReference type="CDD" id="cd00160">
    <property type="entry name" value="RhoGEF"/>
    <property type="match status" value="1"/>
</dbReference>